<feature type="region of interest" description="Disordered" evidence="6">
    <location>
        <begin position="63"/>
        <end position="193"/>
    </location>
</feature>
<dbReference type="InterPro" id="IPR041558">
    <property type="entry name" value="MucBP_2"/>
</dbReference>
<keyword evidence="4" id="KW-0677">Repeat</keyword>
<evidence type="ECO:0000256" key="3">
    <source>
        <dbReference type="ARBA" id="ARBA00022729"/>
    </source>
</evidence>
<feature type="domain" description="Gram-positive cocci surface proteins LPxTG" evidence="7">
    <location>
        <begin position="3087"/>
        <end position="3125"/>
    </location>
</feature>
<feature type="region of interest" description="Disordered" evidence="6">
    <location>
        <begin position="2440"/>
        <end position="2488"/>
    </location>
</feature>
<feature type="region of interest" description="Disordered" evidence="6">
    <location>
        <begin position="2168"/>
        <end position="2202"/>
    </location>
</feature>
<feature type="region of interest" description="Disordered" evidence="6">
    <location>
        <begin position="1477"/>
        <end position="1547"/>
    </location>
</feature>
<keyword evidence="9" id="KW-1185">Reference proteome</keyword>
<dbReference type="InterPro" id="IPR009459">
    <property type="entry name" value="MucBP_dom"/>
</dbReference>
<organism evidence="8 9">
    <name type="scientific">Ligilactobacillus apodemi DSM 16634 = JCM 16172</name>
    <dbReference type="NCBI Taxonomy" id="1423724"/>
    <lineage>
        <taxon>Bacteria</taxon>
        <taxon>Bacillati</taxon>
        <taxon>Bacillota</taxon>
        <taxon>Bacilli</taxon>
        <taxon>Lactobacillales</taxon>
        <taxon>Lactobacillaceae</taxon>
        <taxon>Ligilactobacillus</taxon>
    </lineage>
</organism>
<dbReference type="Pfam" id="PF06458">
    <property type="entry name" value="MucBP"/>
    <property type="match status" value="1"/>
</dbReference>
<dbReference type="Proteomes" id="UP000051324">
    <property type="component" value="Unassembled WGS sequence"/>
</dbReference>
<evidence type="ECO:0000256" key="1">
    <source>
        <dbReference type="ARBA" id="ARBA00022512"/>
    </source>
</evidence>
<name>A0A0R1U318_9LACO</name>
<keyword evidence="5" id="KW-0572">Peptidoglycan-anchor</keyword>
<feature type="region of interest" description="Disordered" evidence="6">
    <location>
        <begin position="1081"/>
        <end position="1110"/>
    </location>
</feature>
<dbReference type="Pfam" id="PF04650">
    <property type="entry name" value="YSIRK_signal"/>
    <property type="match status" value="1"/>
</dbReference>
<dbReference type="InterPro" id="IPR005877">
    <property type="entry name" value="YSIRK_signal_dom"/>
</dbReference>
<feature type="region of interest" description="Disordered" evidence="6">
    <location>
        <begin position="1902"/>
        <end position="1924"/>
    </location>
</feature>
<dbReference type="OrthoDB" id="2206015at2"/>
<feature type="region of interest" description="Disordered" evidence="6">
    <location>
        <begin position="2308"/>
        <end position="2338"/>
    </location>
</feature>
<protein>
    <submittedName>
        <fullName evidence="8">Mucus binding protein</fullName>
    </submittedName>
</protein>
<dbReference type="eggNOG" id="COG4932">
    <property type="taxonomic scope" value="Bacteria"/>
</dbReference>
<dbReference type="Gene3D" id="2.60.40.4300">
    <property type="match status" value="8"/>
</dbReference>
<feature type="region of interest" description="Disordered" evidence="6">
    <location>
        <begin position="2585"/>
        <end position="2611"/>
    </location>
</feature>
<feature type="region of interest" description="Disordered" evidence="6">
    <location>
        <begin position="3046"/>
        <end position="3096"/>
    </location>
</feature>
<dbReference type="Pfam" id="PF20585">
    <property type="entry name" value="Pectate_lyase_5"/>
    <property type="match status" value="1"/>
</dbReference>
<feature type="compositionally biased region" description="Basic and acidic residues" evidence="6">
    <location>
        <begin position="1534"/>
        <end position="1547"/>
    </location>
</feature>
<accession>A0A0R1U318</accession>
<dbReference type="NCBIfam" id="TIGR01168">
    <property type="entry name" value="YSIRK_signal"/>
    <property type="match status" value="1"/>
</dbReference>
<reference evidence="8 9" key="1">
    <citation type="journal article" date="2015" name="Genome Announc.">
        <title>Expanding the biotechnology potential of lactobacilli through comparative genomics of 213 strains and associated genera.</title>
        <authorList>
            <person name="Sun Z."/>
            <person name="Harris H.M."/>
            <person name="McCann A."/>
            <person name="Guo C."/>
            <person name="Argimon S."/>
            <person name="Zhang W."/>
            <person name="Yang X."/>
            <person name="Jeffery I.B."/>
            <person name="Cooney J.C."/>
            <person name="Kagawa T.F."/>
            <person name="Liu W."/>
            <person name="Song Y."/>
            <person name="Salvetti E."/>
            <person name="Wrobel A."/>
            <person name="Rasinkangas P."/>
            <person name="Parkhill J."/>
            <person name="Rea M.C."/>
            <person name="O'Sullivan O."/>
            <person name="Ritari J."/>
            <person name="Douillard F.P."/>
            <person name="Paul Ross R."/>
            <person name="Yang R."/>
            <person name="Briner A.E."/>
            <person name="Felis G.E."/>
            <person name="de Vos W.M."/>
            <person name="Barrangou R."/>
            <person name="Klaenhammer T.R."/>
            <person name="Caufield P.W."/>
            <person name="Cui Y."/>
            <person name="Zhang H."/>
            <person name="O'Toole P.W."/>
        </authorList>
    </citation>
    <scope>NUCLEOTIDE SEQUENCE [LARGE SCALE GENOMIC DNA]</scope>
    <source>
        <strain evidence="8 9">DSM 16634</strain>
    </source>
</reference>
<keyword evidence="3" id="KW-0732">Signal</keyword>
<proteinExistence type="predicted"/>
<feature type="compositionally biased region" description="Low complexity" evidence="6">
    <location>
        <begin position="3046"/>
        <end position="3059"/>
    </location>
</feature>
<evidence type="ECO:0000313" key="9">
    <source>
        <dbReference type="Proteomes" id="UP000051324"/>
    </source>
</evidence>
<evidence type="ECO:0000256" key="6">
    <source>
        <dbReference type="SAM" id="MobiDB-lite"/>
    </source>
</evidence>
<evidence type="ECO:0000256" key="5">
    <source>
        <dbReference type="ARBA" id="ARBA00023088"/>
    </source>
</evidence>
<evidence type="ECO:0000256" key="4">
    <source>
        <dbReference type="ARBA" id="ARBA00022737"/>
    </source>
</evidence>
<evidence type="ECO:0000256" key="2">
    <source>
        <dbReference type="ARBA" id="ARBA00022525"/>
    </source>
</evidence>
<feature type="compositionally biased region" description="Polar residues" evidence="6">
    <location>
        <begin position="1085"/>
        <end position="1095"/>
    </location>
</feature>
<dbReference type="InterPro" id="IPR041495">
    <property type="entry name" value="Mub_B2"/>
</dbReference>
<comment type="caution">
    <text evidence="8">The sequence shown here is derived from an EMBL/GenBank/DDBJ whole genome shotgun (WGS) entry which is preliminary data.</text>
</comment>
<sequence>MVSKKNKNFYLRKSAKKVSKYAIKKLSVGVASVLLSTAFFMGSTSGVKASADVTETATEVLADSTATSEAVSNEEAAVVTDSSATEQAQSEAEQETASSAAVTNSATSESASSEAVSEAQSEAPAQATSEENATSEAPASQATSALATASEASQATTEETKATEANVGSEQATVATSAEETQTAPASENTTSVFRSVAATTRAAADSTASDETTVNSWSQLVNAMRNSSVTNIKVTGTITALGSGNIGSTGHKVTVKGENAKLNLGSNTLVATGSGWDITFDGLTITTGNAKGVIDLSSSYGSNKVTFKDVTQSGTSLYGGGGNTEVIIDGTTVSTVNNASAGKANTYDATSREANIHSATKVTVAEGANFTLNRSSIGDAINLPNGSTVEVKDKGTLTINMNTSNATDSARYHNAGIFMLGGGTVKTGKNSTLNINSSIGQAISIAITRPADTTTDADRYGGYDISHSTTVDDENTAKKGRMQDGPVVISIGEDANFNFTGRDGIITGHNATFTTGEGSVTHFKNNGRGVAIDMGDNSHIKFGKKSINTFESDGKGPRKGATAPSGGYAGYNYIGVDEGGTITVDDYATFRVYMNNRGANPWDDVISLDTRKTGGYPLFVVNKGAIVDIRDDNTDYYAELISIPLGNAQNTGYQFNSPLFVSFQRYTSSNGWVSSDITGKLPENVPQGNNPESITRASSNILYVSNKAATGNTYLEFNALENGGTYTVYSLNIGNAAQKDVNKQSSVWTNINSGKFSIWGFQNNKKDITPADALSEQTGSSTGGVPATSKQGLYDIDPVLKNRQNVWIPNETVISPEAHHTNTIKYVYEDGSPVLDENGNPIVSVQSSDWERTMKIKLALEDFRKKLRANSVRTADEFLRVYNQALYELGTAAGDDTGWVVKGTENTKATYDTVVSPKADRAGNYVLTVKDTNADGVTVGANGSSVTAILNKDNITDTLTSDLNGAKVVSQSYWNNFSNVGFTKDYVTTVVYKKISTQVLTYTVIDDTTKTTLVDAAKLAEGDSSSAVPASVATSYEAIQKSYTDKGYVVKSADALPTTFDDDDAVNQNVTIHLEHATVPVTPENPQTPGTPINPNDPDGPKWPNGTDKDSLQKVVKETVSYVGANALTPTEVVQTATYTKSVTVDKVTGEIVSQTDWTPDKTTYDEVKTPVVPGYYADKATVPGKDVVPNDIVETVTYKPLGHIVPVDPDGNPIPGADTPIYNNDPTDPTKVVPNQPVPEIPGYTPQVPTVTPNDPGTDTKVVYVKDADQVAKVTYIDDTTNKTLETADLTGQAGATSDYRTADTIAKYLAQGYELVSNNYPANGVVFDDDDNTVQSFEVHLKHAVVPVGPNDPHTPGTPINPDDPDGQKWPSADQYTKEYTSTVHFVDEAGNKVFDDNTQTSTWTRTLLVDKVTGEVQNPDEPWTADKAQYDAVTVPVKEDYYADKNRVVAKDTVQKDLEETVVYKPLGHIVPVDKDGNEIPKAPTPQYNNDPNDPTKGTTTSVPDIPGYHPEVPSVTPTDPGKDTPVVYVKDEDPVKPDPTENDQKATIIYRDITTDTVLDSVSLTGKSETAINYSTADKIKELTDKGYVLVNDGFPSDATFDNNDDVDQTYYVTVKHGEEPVGPNNPHEPGTPINPNDPDGPKWPSTDEYSKEYTSTVHFVDENGNKVFDDDVQTSTWTRTLIIDTVTGEIKNPQESWKADKDKYSDVLAPILPKYYADKNRVVGQVTEQSNLEDTIVYKPLGHIVPVDEDGNEIPKAPTPQYNNDPTDPTKGGSTPVPDIPGYHPEVPSVTPTDPGADTPVKYIKDKDPEKPTTPSENDQKATIIYRDLTTDTILDSASVTGKPNTAIEYSTAATIKELTDKGYVLVNDGFPSDATFDNNDNVDQTYYVTVKHGEEPVGPNNPHEPGTPINPNDPDGPKWPSIDEYSKEYSSTVHFVDENGNKVFDDNVQTSTWTRTLIIDTVTGEVKNPQETWKADKDKYSAVVAPVKEDYYADKASVGAKDVVQDNLEDTIVYKPLGHIVPVDPDGNPIPNAPTPEYNNDPKDPTKGGETPVPNIPGYHPEVPSVTPDKPGEDTPVKYIKDAVNYSLTEKFVDENGNELSPTVVKGSDYKQGDSYDVSGDAQVIKGYYLKAVSDNAKGTFGEADVTVTFTYAKLGNIVPVDPSGTPIPDAPTPPYKNDPNDPTKGGETPVPVIPGYKPEIPSVTPDKPGEDTPVVYVPVTPEKDAQAVRIIYRDITNDMVLDSVDLSGKAGEKVEYSTADKIKELTDKGYVLVNDGFPSDAVFDDDANVDQTYYVTLKHGEEPVGPNNPHEPGTPINPNDPDGPKWPSTDQYSKQYTSTVQFVDDKGNKLRDDDVQTSTWTRTLLIDTVTGEIKNPTEPWTSDIAKYADVTAPVIKDYYADKSRVTGKTAVEENLVEQIVYKPLGHIVPVDPEGNPIPGADTPQFNNDPNDPTKGGTTPVPEIPDYTPRVPSVTPENPGKDVPVIYDKKEDPNKPNIPNDHKQLAKVIYRDITTDTDLVTDKFTGEAGAKLDYSTTATIKELTDKGYVLVSDGFPSDAVFDDDANVDQTYYVTFKHGEEPVGPNNPHEPGTPINPNDPDGPKWPAKDEYSKEYTSTVHFVDKDGNKLRDDDVQTSTWTRTLIVDTVTGEIKNPNEAWKANKANYDEVTAPVITGYYADKDKVAGLETVQANLENSITYNKLGNIVPVDPSGNPIPNAPTPSYNNDPKDPTKGGETPVPEIPGYQPQVPNVTPEDPGKDTLVVYVPVTPEKQTQTAKIIYVDETTGKTLETDVVTGKSGDKIDYSTAPKIKELKEKGYVVVENGFPTNAIFDDNDAKDQVYVVKLGHDTAPVGPNDPHEPGTPINPNDPNGPKWPAKDEYSKEYTSTVHFVDENGNKLREDDVQTSTWTRTLIVDKVTGEVLNPSETWTADKANYAQVKVPVITGYVADKAVVPAQATQQQDLETTVTYKKIGMIVPVDPAGNPIPGAPTPQYKNDPNDPTKVVVTSTPDVPGYNTDTPSVDPADPTANTQVVYKKVVTPAEPAKPTPTAQPETKRPVVEPTATKTQPKQDTPAKNAEELPQTGDSENNVLAALGATMVASLLGLVGLKKRRKDEQDS</sequence>
<keyword evidence="1" id="KW-0134">Cell wall</keyword>
<feature type="compositionally biased region" description="Polar residues" evidence="6">
    <location>
        <begin position="166"/>
        <end position="193"/>
    </location>
</feature>
<dbReference type="RefSeq" id="WP_025087718.1">
    <property type="nucleotide sequence ID" value="NZ_AZFT01000040.1"/>
</dbReference>
<dbReference type="Pfam" id="PF17965">
    <property type="entry name" value="MucBP_2"/>
    <property type="match status" value="7"/>
</dbReference>
<dbReference type="Pfam" id="PF17966">
    <property type="entry name" value="Muc_B2"/>
    <property type="match status" value="7"/>
</dbReference>
<feature type="region of interest" description="Disordered" evidence="6">
    <location>
        <begin position="1350"/>
        <end position="1370"/>
    </location>
</feature>
<feature type="region of interest" description="Disordered" evidence="6">
    <location>
        <begin position="2856"/>
        <end position="2880"/>
    </location>
</feature>
<dbReference type="STRING" id="1423724.FC32_GL000091"/>
<feature type="region of interest" description="Disordered" evidence="6">
    <location>
        <begin position="2987"/>
        <end position="3006"/>
    </location>
</feature>
<evidence type="ECO:0000313" key="8">
    <source>
        <dbReference type="EMBL" id="KRL85346.1"/>
    </source>
</evidence>
<dbReference type="PATRIC" id="fig|1423724.4.peg.97"/>
<feature type="region of interest" description="Disordered" evidence="6">
    <location>
        <begin position="1753"/>
        <end position="1825"/>
    </location>
</feature>
<dbReference type="Gene3D" id="3.10.20.470">
    <property type="match status" value="7"/>
</dbReference>
<dbReference type="InterPro" id="IPR019931">
    <property type="entry name" value="LPXTG_anchor"/>
</dbReference>
<feature type="compositionally biased region" description="Polar residues" evidence="6">
    <location>
        <begin position="1490"/>
        <end position="1507"/>
    </location>
</feature>
<dbReference type="InterPro" id="IPR046776">
    <property type="entry name" value="Pectate_lyase_5"/>
</dbReference>
<feature type="compositionally biased region" description="Low complexity" evidence="6">
    <location>
        <begin position="82"/>
        <end position="157"/>
    </location>
</feature>
<feature type="region of interest" description="Disordered" evidence="6">
    <location>
        <begin position="1623"/>
        <end position="1649"/>
    </location>
</feature>
<dbReference type="Gene3D" id="3.10.20.320">
    <property type="entry name" value="Putative peptidoglycan bound protein (lpxtg motif)"/>
    <property type="match status" value="1"/>
</dbReference>
<feature type="region of interest" description="Disordered" evidence="6">
    <location>
        <begin position="2026"/>
        <end position="2081"/>
    </location>
</feature>
<gene>
    <name evidence="8" type="ORF">FC32_GL000091</name>
</gene>
<dbReference type="Pfam" id="PF00746">
    <property type="entry name" value="Gram_pos_anchor"/>
    <property type="match status" value="1"/>
</dbReference>
<dbReference type="NCBIfam" id="TIGR01167">
    <property type="entry name" value="LPXTG_anchor"/>
    <property type="match status" value="1"/>
</dbReference>
<evidence type="ECO:0000259" key="7">
    <source>
        <dbReference type="PROSITE" id="PS50847"/>
    </source>
</evidence>
<dbReference type="eggNOG" id="COG3266">
    <property type="taxonomic scope" value="Bacteria"/>
</dbReference>
<dbReference type="PROSITE" id="PS50847">
    <property type="entry name" value="GRAM_POS_ANCHORING"/>
    <property type="match status" value="1"/>
</dbReference>
<dbReference type="EMBL" id="AZFT01000040">
    <property type="protein sequence ID" value="KRL85346.1"/>
    <property type="molecule type" value="Genomic_DNA"/>
</dbReference>
<keyword evidence="2" id="KW-0964">Secreted</keyword>
<feature type="region of interest" description="Disordered" evidence="6">
    <location>
        <begin position="2717"/>
        <end position="2749"/>
    </location>
</feature>